<dbReference type="GO" id="GO:0051082">
    <property type="term" value="F:unfolded protein binding"/>
    <property type="evidence" value="ECO:0007669"/>
    <property type="project" value="InterPro"/>
</dbReference>
<keyword evidence="11" id="KW-0346">Stress response</keyword>
<dbReference type="OrthoDB" id="10256793at2759"/>
<dbReference type="SMART" id="SM00271">
    <property type="entry name" value="DnaJ"/>
    <property type="match status" value="1"/>
</dbReference>
<dbReference type="PANTHER" id="PTHR43096:SF52">
    <property type="entry name" value="DNAJ HOMOLOG 1, MITOCHONDRIAL-RELATED"/>
    <property type="match status" value="1"/>
</dbReference>
<dbReference type="Gene3D" id="2.60.260.20">
    <property type="entry name" value="Urease metallochaperone UreE, N-terminal domain"/>
    <property type="match status" value="2"/>
</dbReference>
<evidence type="ECO:0000256" key="8">
    <source>
        <dbReference type="SAM" id="MobiDB-lite"/>
    </source>
</evidence>
<feature type="region of interest" description="Disordered" evidence="8">
    <location>
        <begin position="491"/>
        <end position="528"/>
    </location>
</feature>
<sequence length="528" mass="56273">MNSSIFTKAVAPMRRLAQRRIVVRDYGCNGSGYHTAAFARPRCQGRRRVDAPLARRGFHATASQGIKDPYQTLGVYKQAAASEIKKAYYSLAKKYHPDTNKDPKAKDRFAEIQSAYEILSDPQKRKQYDQFGAAAFDPSAGGGGAGDSGGNPFAGGFAGFGGKGGFPFEDIFAAFTGGGGGAGGRRRRGGSSPFEAAFTSAFEQGDMLVGENIETFCNITFAEAAKGTTKTVTITPMTTCTTCSGHGLKSGSKKEACKNCNGTGTRLHFLHGGIQMAAECNSCEGIGSTIPKGSECSTCSGNGITRQRFSMPVNIPAGIEDGMRLKFEGEGDAPPLGRHANPNAAPHRGDLYVSIRVARDAKFVRDGPNLLHVTTIPFTTALLGGQISVPTLDGYVSIKVATGTNTGDRQVLAGMGMKRLNKKSAWGDLQIEFKVNMPKSLNSKQRTLLEFLADEMGDKSARRLVNVNRPMSTPADDADDHKREGWLKSIWHALTSSPAHETNNNHEPADGKKNAKDEPNKSSGSGSG</sequence>
<evidence type="ECO:0000256" key="6">
    <source>
        <dbReference type="ARBA" id="ARBA00072890"/>
    </source>
</evidence>
<dbReference type="InterPro" id="IPR001623">
    <property type="entry name" value="DnaJ_domain"/>
</dbReference>
<dbReference type="InterPro" id="IPR018253">
    <property type="entry name" value="DnaJ_domain_CS"/>
</dbReference>
<dbReference type="Proteomes" id="UP000562929">
    <property type="component" value="Unassembled WGS sequence"/>
</dbReference>
<feature type="compositionally biased region" description="Basic and acidic residues" evidence="8">
    <location>
        <begin position="503"/>
        <end position="520"/>
    </location>
</feature>
<comment type="caution">
    <text evidence="11">The sequence shown here is derived from an EMBL/GenBank/DDBJ whole genome shotgun (WGS) entry which is preliminary data.</text>
</comment>
<dbReference type="FunFam" id="2.60.260.20:FF:000005">
    <property type="entry name" value="Chaperone protein dnaJ 1, mitochondrial"/>
    <property type="match status" value="1"/>
</dbReference>
<dbReference type="CDD" id="cd10719">
    <property type="entry name" value="DnaJ_zf"/>
    <property type="match status" value="1"/>
</dbReference>
<dbReference type="HAMAP" id="MF_01152">
    <property type="entry name" value="DnaJ"/>
    <property type="match status" value="1"/>
</dbReference>
<dbReference type="GO" id="GO:0042026">
    <property type="term" value="P:protein refolding"/>
    <property type="evidence" value="ECO:0007669"/>
    <property type="project" value="TreeGrafter"/>
</dbReference>
<dbReference type="InterPro" id="IPR008971">
    <property type="entry name" value="HSP40/DnaJ_pept-bd"/>
</dbReference>
<dbReference type="AlphaFoldDB" id="A0A8H4QB39"/>
<dbReference type="Gene3D" id="2.10.230.10">
    <property type="entry name" value="Heat shock protein DnaJ, cysteine-rich domain"/>
    <property type="match status" value="1"/>
</dbReference>
<evidence type="ECO:0000256" key="7">
    <source>
        <dbReference type="PROSITE-ProRule" id="PRU00546"/>
    </source>
</evidence>
<name>A0A8H4QB39_9HYPO</name>
<feature type="domain" description="J" evidence="9">
    <location>
        <begin position="68"/>
        <end position="132"/>
    </location>
</feature>
<feature type="domain" description="CR-type" evidence="10">
    <location>
        <begin position="227"/>
        <end position="308"/>
    </location>
</feature>
<evidence type="ECO:0000256" key="1">
    <source>
        <dbReference type="ARBA" id="ARBA00022723"/>
    </source>
</evidence>
<reference evidence="11 12" key="1">
    <citation type="journal article" date="2020" name="G3 (Bethesda)">
        <title>Genetic Underpinnings of Host Manipulation by Ophiocordyceps as Revealed by Comparative Transcriptomics.</title>
        <authorList>
            <person name="Will I."/>
            <person name="Das B."/>
            <person name="Trinh T."/>
            <person name="Brachmann A."/>
            <person name="Ohm R.A."/>
            <person name="de Bekker C."/>
        </authorList>
    </citation>
    <scope>NUCLEOTIDE SEQUENCE [LARGE SCALE GENOMIC DNA]</scope>
    <source>
        <strain evidence="11 12">EC05</strain>
    </source>
</reference>
<dbReference type="Pfam" id="PF00226">
    <property type="entry name" value="DnaJ"/>
    <property type="match status" value="1"/>
</dbReference>
<dbReference type="InterPro" id="IPR036869">
    <property type="entry name" value="J_dom_sf"/>
</dbReference>
<dbReference type="GO" id="GO:0031072">
    <property type="term" value="F:heat shock protein binding"/>
    <property type="evidence" value="ECO:0007669"/>
    <property type="project" value="InterPro"/>
</dbReference>
<dbReference type="GO" id="GO:0008270">
    <property type="term" value="F:zinc ion binding"/>
    <property type="evidence" value="ECO:0007669"/>
    <property type="project" value="UniProtKB-KW"/>
</dbReference>
<evidence type="ECO:0000256" key="4">
    <source>
        <dbReference type="ARBA" id="ARBA00022833"/>
    </source>
</evidence>
<organism evidence="11 12">
    <name type="scientific">Ophiocordyceps camponoti-floridani</name>
    <dbReference type="NCBI Taxonomy" id="2030778"/>
    <lineage>
        <taxon>Eukaryota</taxon>
        <taxon>Fungi</taxon>
        <taxon>Dikarya</taxon>
        <taxon>Ascomycota</taxon>
        <taxon>Pezizomycotina</taxon>
        <taxon>Sordariomycetes</taxon>
        <taxon>Hypocreomycetidae</taxon>
        <taxon>Hypocreales</taxon>
        <taxon>Ophiocordycipitaceae</taxon>
        <taxon>Ophiocordyceps</taxon>
    </lineage>
</organism>
<dbReference type="GO" id="GO:0005524">
    <property type="term" value="F:ATP binding"/>
    <property type="evidence" value="ECO:0007669"/>
    <property type="project" value="InterPro"/>
</dbReference>
<dbReference type="SUPFAM" id="SSF46565">
    <property type="entry name" value="Chaperone J-domain"/>
    <property type="match status" value="1"/>
</dbReference>
<dbReference type="SUPFAM" id="SSF57938">
    <property type="entry name" value="DnaJ/Hsp40 cysteine-rich domain"/>
    <property type="match status" value="1"/>
</dbReference>
<dbReference type="GO" id="GO:0005737">
    <property type="term" value="C:cytoplasm"/>
    <property type="evidence" value="ECO:0007669"/>
    <property type="project" value="TreeGrafter"/>
</dbReference>
<accession>A0A8H4QB39</accession>
<gene>
    <name evidence="11" type="ORF">GQ602_002771</name>
</gene>
<protein>
    <recommendedName>
        <fullName evidence="6">DnaJ homolog 1, mitochondrial</fullName>
    </recommendedName>
</protein>
<dbReference type="Pfam" id="PF01556">
    <property type="entry name" value="DnaJ_C"/>
    <property type="match status" value="1"/>
</dbReference>
<dbReference type="FunFam" id="2.10.230.10:FF:000001">
    <property type="entry name" value="DnaJ subfamily A member 2"/>
    <property type="match status" value="1"/>
</dbReference>
<dbReference type="Pfam" id="PF00684">
    <property type="entry name" value="DnaJ_CXXCXGXG"/>
    <property type="match status" value="1"/>
</dbReference>
<keyword evidence="4 7" id="KW-0862">Zinc</keyword>
<dbReference type="Gene3D" id="1.10.287.110">
    <property type="entry name" value="DnaJ domain"/>
    <property type="match status" value="1"/>
</dbReference>
<feature type="zinc finger region" description="CR-type" evidence="7">
    <location>
        <begin position="227"/>
        <end position="308"/>
    </location>
</feature>
<dbReference type="CDD" id="cd06257">
    <property type="entry name" value="DnaJ"/>
    <property type="match status" value="1"/>
</dbReference>
<evidence type="ECO:0000313" key="11">
    <source>
        <dbReference type="EMBL" id="KAF4592472.1"/>
    </source>
</evidence>
<keyword evidence="5" id="KW-0143">Chaperone</keyword>
<dbReference type="CDD" id="cd10747">
    <property type="entry name" value="DnaJ_C"/>
    <property type="match status" value="1"/>
</dbReference>
<proteinExistence type="inferred from homology"/>
<evidence type="ECO:0000256" key="2">
    <source>
        <dbReference type="ARBA" id="ARBA00022737"/>
    </source>
</evidence>
<evidence type="ECO:0000259" key="9">
    <source>
        <dbReference type="PROSITE" id="PS50076"/>
    </source>
</evidence>
<evidence type="ECO:0000259" key="10">
    <source>
        <dbReference type="PROSITE" id="PS51188"/>
    </source>
</evidence>
<dbReference type="InterPro" id="IPR002939">
    <property type="entry name" value="DnaJ_C"/>
</dbReference>
<evidence type="ECO:0000313" key="12">
    <source>
        <dbReference type="Proteomes" id="UP000562929"/>
    </source>
</evidence>
<dbReference type="PROSITE" id="PS00636">
    <property type="entry name" value="DNAJ_1"/>
    <property type="match status" value="1"/>
</dbReference>
<dbReference type="InterPro" id="IPR012724">
    <property type="entry name" value="DnaJ"/>
</dbReference>
<dbReference type="SUPFAM" id="SSF49493">
    <property type="entry name" value="HSP40/DnaJ peptide-binding domain"/>
    <property type="match status" value="2"/>
</dbReference>
<keyword evidence="2" id="KW-0677">Repeat</keyword>
<keyword evidence="3 7" id="KW-0863">Zinc-finger</keyword>
<dbReference type="PRINTS" id="PR00625">
    <property type="entry name" value="JDOMAIN"/>
</dbReference>
<keyword evidence="1 7" id="KW-0479">Metal-binding</keyword>
<evidence type="ECO:0000256" key="3">
    <source>
        <dbReference type="ARBA" id="ARBA00022771"/>
    </source>
</evidence>
<keyword evidence="12" id="KW-1185">Reference proteome</keyword>
<dbReference type="PANTHER" id="PTHR43096">
    <property type="entry name" value="DNAJ HOMOLOG 1, MITOCHONDRIAL-RELATED"/>
    <property type="match status" value="1"/>
</dbReference>
<dbReference type="EMBL" id="JAACLJ010000002">
    <property type="protein sequence ID" value="KAF4592472.1"/>
    <property type="molecule type" value="Genomic_DNA"/>
</dbReference>
<dbReference type="InterPro" id="IPR001305">
    <property type="entry name" value="HSP_DnaJ_Cys-rich_dom"/>
</dbReference>
<evidence type="ECO:0000256" key="5">
    <source>
        <dbReference type="ARBA" id="ARBA00023186"/>
    </source>
</evidence>
<dbReference type="InterPro" id="IPR036410">
    <property type="entry name" value="HSP_DnaJ_Cys-rich_dom_sf"/>
</dbReference>
<dbReference type="GO" id="GO:0009408">
    <property type="term" value="P:response to heat"/>
    <property type="evidence" value="ECO:0007669"/>
    <property type="project" value="InterPro"/>
</dbReference>
<dbReference type="PROSITE" id="PS50076">
    <property type="entry name" value="DNAJ_2"/>
    <property type="match status" value="1"/>
</dbReference>
<dbReference type="PROSITE" id="PS51188">
    <property type="entry name" value="ZF_CR"/>
    <property type="match status" value="1"/>
</dbReference>